<keyword evidence="2" id="KW-0472">Membrane</keyword>
<dbReference type="InterPro" id="IPR006771">
    <property type="entry name" value="CetA-like"/>
</dbReference>
<accession>A0A5N6KYH4</accession>
<keyword evidence="2" id="KW-1133">Transmembrane helix</keyword>
<dbReference type="EMBL" id="VIBQ01000017">
    <property type="protein sequence ID" value="KAB8360879.1"/>
    <property type="molecule type" value="Genomic_DNA"/>
</dbReference>
<dbReference type="Pfam" id="PF04681">
    <property type="entry name" value="Bys1"/>
    <property type="match status" value="1"/>
</dbReference>
<sequence length="377" mass="40226">MAAIPAVRGLGHAVVENKCDFPVYLWSVADSAGSMQTLDSGSGKYSEEYRTNSNGGGVSLKISRTTDSYADDVTQFEYTLTNQLWYDLSNINGYPFKEGGMTLVPSEDGCRNVLCPAGVEACNQVYNIPTDDHATAMCSTNADTVLVLCSGQADNNKAADGATSAANNAVSAAAPSSSPAAVTPVAAAQVAPTPANVFTTLATQGCADRGTHGELDARRGRVLESELAFSCRADGQTKSPGWRRHLGGGGWVAVFCLFGLLCSFHVCLRSEKHVVSPMARQHVATAIWVYLHFGDFQSMNARLGCETLLWEGTACCRCEHCKLSHVGAELYGGGSWALMPFWNASVIAALVGVEEDDQLVKNRILSRHMYDVGLHPQ</sequence>
<dbReference type="AlphaFoldDB" id="A0A5N6KYH4"/>
<reference evidence="3 4" key="1">
    <citation type="submission" date="2019-06" db="EMBL/GenBank/DDBJ databases">
        <title>A chromosomal-level reference genome of Carpinus fangiana (Coryloideae, Betulaceae).</title>
        <authorList>
            <person name="Yang X."/>
            <person name="Wang Z."/>
            <person name="Zhang L."/>
            <person name="Hao G."/>
            <person name="Liu J."/>
            <person name="Yang Y."/>
        </authorList>
    </citation>
    <scope>NUCLEOTIDE SEQUENCE [LARGE SCALE GENOMIC DNA]</scope>
    <source>
        <strain evidence="3">Cfa_2016G</strain>
        <tissue evidence="3">Leaf</tissue>
    </source>
</reference>
<dbReference type="OrthoDB" id="5144514at2759"/>
<comment type="similarity">
    <text evidence="1">Belongs to the thaumatin family.</text>
</comment>
<gene>
    <name evidence="3" type="ORF">FH972_024613</name>
</gene>
<comment type="caution">
    <text evidence="3">The sequence shown here is derived from an EMBL/GenBank/DDBJ whole genome shotgun (WGS) entry which is preliminary data.</text>
</comment>
<name>A0A5N6KYH4_9ROSI</name>
<dbReference type="InterPro" id="IPR037176">
    <property type="entry name" value="Osmotin/thaumatin-like_sf"/>
</dbReference>
<dbReference type="Proteomes" id="UP000327013">
    <property type="component" value="Unassembled WGS sequence"/>
</dbReference>
<evidence type="ECO:0000256" key="2">
    <source>
        <dbReference type="SAM" id="Phobius"/>
    </source>
</evidence>
<protein>
    <submittedName>
        <fullName evidence="3">Uncharacterized protein</fullName>
    </submittedName>
</protein>
<keyword evidence="2" id="KW-0812">Transmembrane</keyword>
<dbReference type="PANTHER" id="PTHR36195">
    <property type="entry name" value="DOMAIN PROTEIN, PUTATIVE (AFU_ORTHOLOGUE AFUA_5G01990)-RELATED-RELATED"/>
    <property type="match status" value="1"/>
</dbReference>
<evidence type="ECO:0000256" key="1">
    <source>
        <dbReference type="ARBA" id="ARBA00010607"/>
    </source>
</evidence>
<proteinExistence type="inferred from homology"/>
<feature type="transmembrane region" description="Helical" evidence="2">
    <location>
        <begin position="248"/>
        <end position="268"/>
    </location>
</feature>
<organism evidence="3 4">
    <name type="scientific">Carpinus fangiana</name>
    <dbReference type="NCBI Taxonomy" id="176857"/>
    <lineage>
        <taxon>Eukaryota</taxon>
        <taxon>Viridiplantae</taxon>
        <taxon>Streptophyta</taxon>
        <taxon>Embryophyta</taxon>
        <taxon>Tracheophyta</taxon>
        <taxon>Spermatophyta</taxon>
        <taxon>Magnoliopsida</taxon>
        <taxon>eudicotyledons</taxon>
        <taxon>Gunneridae</taxon>
        <taxon>Pentapetalae</taxon>
        <taxon>rosids</taxon>
        <taxon>fabids</taxon>
        <taxon>Fagales</taxon>
        <taxon>Betulaceae</taxon>
        <taxon>Carpinus</taxon>
    </lineage>
</organism>
<dbReference type="PANTHER" id="PTHR36195:SF6">
    <property type="entry name" value="SECRETED THAUMATIN-LIKE PROTEIN CALA"/>
    <property type="match status" value="1"/>
</dbReference>
<dbReference type="SUPFAM" id="SSF49870">
    <property type="entry name" value="Osmotin, thaumatin-like protein"/>
    <property type="match status" value="1"/>
</dbReference>
<evidence type="ECO:0000313" key="3">
    <source>
        <dbReference type="EMBL" id="KAB8360879.1"/>
    </source>
</evidence>
<keyword evidence="4" id="KW-1185">Reference proteome</keyword>
<evidence type="ECO:0000313" key="4">
    <source>
        <dbReference type="Proteomes" id="UP000327013"/>
    </source>
</evidence>